<keyword evidence="11" id="KW-1185">Reference proteome</keyword>
<dbReference type="Pfam" id="PF04800">
    <property type="entry name" value="NDUS4"/>
    <property type="match status" value="1"/>
</dbReference>
<evidence type="ECO:0000256" key="9">
    <source>
        <dbReference type="RuleBase" id="RU367010"/>
    </source>
</evidence>
<keyword evidence="3 9" id="KW-0679">Respiratory chain</keyword>
<keyword evidence="5 9" id="KW-0809">Transit peptide</keyword>
<keyword evidence="6 9" id="KW-0249">Electron transport</keyword>
<dbReference type="AlphaFoldDB" id="A0AAF0ETH5"/>
<dbReference type="PANTHER" id="PTHR12219">
    <property type="entry name" value="NADH-UBIQUINONE OXIDOREDUCTASE"/>
    <property type="match status" value="1"/>
</dbReference>
<protein>
    <recommendedName>
        <fullName evidence="9">NADH dehydrogenase [ubiquinone] iron-sulfur protein 4, mitochondrial</fullName>
    </recommendedName>
</protein>
<dbReference type="GO" id="GO:0005743">
    <property type="term" value="C:mitochondrial inner membrane"/>
    <property type="evidence" value="ECO:0007669"/>
    <property type="project" value="UniProtKB-SubCell"/>
</dbReference>
<proteinExistence type="inferred from homology"/>
<accession>A0AAF0ETH5</accession>
<evidence type="ECO:0000313" key="11">
    <source>
        <dbReference type="Proteomes" id="UP001219933"/>
    </source>
</evidence>
<evidence type="ECO:0000256" key="3">
    <source>
        <dbReference type="ARBA" id="ARBA00022660"/>
    </source>
</evidence>
<evidence type="ECO:0000256" key="4">
    <source>
        <dbReference type="ARBA" id="ARBA00022792"/>
    </source>
</evidence>
<sequence length="173" mass="19237">MSTTLLRSAAVRPAARAFSTARVALENKSGLPNTPEPPRDLVAEQVNRISEPADMAAVSGAPASLHQRQVRIFRPAKTATSSGKAGTREWRVDFDILQGSGRWENPLMGWASTADSQQSLSMRFGTKEEAIHFCEKQGWNYYVQMPHTARIPPKAYADNYKYSPGKLRIHHTK</sequence>
<name>A0AAF0ETH5_9BASI</name>
<evidence type="ECO:0000313" key="10">
    <source>
        <dbReference type="EMBL" id="WFD36546.1"/>
    </source>
</evidence>
<keyword evidence="7 9" id="KW-0496">Mitochondrion</keyword>
<comment type="subcellular location">
    <subcellularLocation>
        <location evidence="9">Mitochondrion inner membrane</location>
        <topology evidence="9">Peripheral membrane protein</topology>
        <orientation evidence="9">Matrix side</orientation>
    </subcellularLocation>
</comment>
<dbReference type="InterPro" id="IPR038532">
    <property type="entry name" value="NDUFS4-like_sf"/>
</dbReference>
<evidence type="ECO:0000256" key="6">
    <source>
        <dbReference type="ARBA" id="ARBA00022982"/>
    </source>
</evidence>
<dbReference type="PANTHER" id="PTHR12219:SF8">
    <property type="entry name" value="NADH DEHYDROGENASE [UBIQUINONE] IRON-SULFUR PROTEIN 4, MITOCHONDRIAL"/>
    <property type="match status" value="1"/>
</dbReference>
<dbReference type="InterPro" id="IPR006885">
    <property type="entry name" value="NADH_UbQ_FeS_4_mit-like"/>
</dbReference>
<keyword evidence="4 9" id="KW-0999">Mitochondrion inner membrane</keyword>
<keyword evidence="2 9" id="KW-0813">Transport</keyword>
<dbReference type="Proteomes" id="UP001219933">
    <property type="component" value="Chromosome 5"/>
</dbReference>
<evidence type="ECO:0000256" key="8">
    <source>
        <dbReference type="ARBA" id="ARBA00023136"/>
    </source>
</evidence>
<comment type="similarity">
    <text evidence="1 9">Belongs to the complex I NDUFS4 subunit family.</text>
</comment>
<dbReference type="Gene3D" id="3.30.160.190">
    <property type="entry name" value="atu1810 like domain"/>
    <property type="match status" value="1"/>
</dbReference>
<organism evidence="10 11">
    <name type="scientific">Malassezia cuniculi</name>
    <dbReference type="NCBI Taxonomy" id="948313"/>
    <lineage>
        <taxon>Eukaryota</taxon>
        <taxon>Fungi</taxon>
        <taxon>Dikarya</taxon>
        <taxon>Basidiomycota</taxon>
        <taxon>Ustilaginomycotina</taxon>
        <taxon>Malasseziomycetes</taxon>
        <taxon>Malasseziales</taxon>
        <taxon>Malasseziaceae</taxon>
        <taxon>Malassezia</taxon>
    </lineage>
</organism>
<dbReference type="GO" id="GO:0022900">
    <property type="term" value="P:electron transport chain"/>
    <property type="evidence" value="ECO:0007669"/>
    <property type="project" value="InterPro"/>
</dbReference>
<keyword evidence="8 9" id="KW-0472">Membrane</keyword>
<comment type="function">
    <text evidence="9">Accessory subunit of the mitochondrial membrane respiratory chain NADH dehydrogenase (Complex I), that is believed not to be involved in catalysis. Complex I functions in the transfer of electrons from NADH to the respiratory chain. The immediate electron acceptor for the enzyme is believed to be ubiquinone.</text>
</comment>
<reference evidence="10" key="1">
    <citation type="submission" date="2023-03" db="EMBL/GenBank/DDBJ databases">
        <title>Mating type loci evolution in Malassezia.</title>
        <authorList>
            <person name="Coelho M.A."/>
        </authorList>
    </citation>
    <scope>NUCLEOTIDE SEQUENCE</scope>
    <source>
        <strain evidence="10">CBS 11721</strain>
    </source>
</reference>
<evidence type="ECO:0000256" key="2">
    <source>
        <dbReference type="ARBA" id="ARBA00022448"/>
    </source>
</evidence>
<evidence type="ECO:0000256" key="5">
    <source>
        <dbReference type="ARBA" id="ARBA00022946"/>
    </source>
</evidence>
<evidence type="ECO:0000256" key="1">
    <source>
        <dbReference type="ARBA" id="ARBA00005882"/>
    </source>
</evidence>
<dbReference type="EMBL" id="CP119881">
    <property type="protein sequence ID" value="WFD36546.1"/>
    <property type="molecule type" value="Genomic_DNA"/>
</dbReference>
<evidence type="ECO:0000256" key="7">
    <source>
        <dbReference type="ARBA" id="ARBA00023128"/>
    </source>
</evidence>
<dbReference type="FunFam" id="3.30.160.190:FF:000001">
    <property type="entry name" value="NADH-ubiquinone oxidoreductase 21 kDa subunit mitochondrial"/>
    <property type="match status" value="1"/>
</dbReference>
<gene>
    <name evidence="10" type="primary">NdufS4</name>
    <name evidence="10" type="ORF">MCUN1_003429</name>
</gene>